<keyword evidence="12 22" id="KW-0418">Kinase</keyword>
<dbReference type="InterPro" id="IPR031322">
    <property type="entry name" value="Shikimate/glucono_kinase"/>
</dbReference>
<dbReference type="Gene3D" id="3.40.50.10860">
    <property type="entry name" value="Leucine Dehydrogenase, chain A, domain 1"/>
    <property type="match status" value="1"/>
</dbReference>
<dbReference type="GO" id="GO:0003856">
    <property type="term" value="F:3-dehydroquinate synthase activity"/>
    <property type="evidence" value="ECO:0007669"/>
    <property type="project" value="UniProtKB-UniRule"/>
</dbReference>
<dbReference type="InterPro" id="IPR006264">
    <property type="entry name" value="EPSP_synthase"/>
</dbReference>
<feature type="binding site" evidence="22">
    <location>
        <position position="183"/>
    </location>
    <ligand>
        <name>NAD(+)</name>
        <dbReference type="ChEBI" id="CHEBI:57540"/>
    </ligand>
</feature>
<dbReference type="HAMAP" id="MF_03143">
    <property type="entry name" value="Pentafunct_AroM"/>
    <property type="match status" value="1"/>
</dbReference>
<dbReference type="GO" id="GO:0005507">
    <property type="term" value="F:copper ion binding"/>
    <property type="evidence" value="ECO:0007669"/>
    <property type="project" value="UniProtKB-ARBA"/>
</dbReference>
<dbReference type="InterPro" id="IPR016037">
    <property type="entry name" value="DHQ_synth_AroB"/>
</dbReference>
<feature type="compositionally biased region" description="Low complexity" evidence="25">
    <location>
        <begin position="1890"/>
        <end position="1906"/>
    </location>
</feature>
<dbReference type="SUPFAM" id="SSF51735">
    <property type="entry name" value="NAD(P)-binding Rossmann-fold domains"/>
    <property type="match status" value="1"/>
</dbReference>
<dbReference type="OrthoDB" id="204377at2759"/>
<feature type="binding site" evidence="22">
    <location>
        <position position="387"/>
    </location>
    <ligand>
        <name>7-phospho-2-dehydro-3-deoxy-D-arabino-heptonate</name>
        <dbReference type="ChEBI" id="CHEBI:58394"/>
    </ligand>
</feature>
<dbReference type="CDD" id="cd01556">
    <property type="entry name" value="EPSP_synthase"/>
    <property type="match status" value="1"/>
</dbReference>
<dbReference type="SUPFAM" id="SSF52833">
    <property type="entry name" value="Thioredoxin-like"/>
    <property type="match status" value="1"/>
</dbReference>
<comment type="similarity">
    <text evidence="3">In the 2nd section; belongs to the type-I 3-dehydroquinase family.</text>
</comment>
<dbReference type="PROSITE" id="PS01028">
    <property type="entry name" value="DEHYDROQUINASE_I"/>
    <property type="match status" value="1"/>
</dbReference>
<evidence type="ECO:0000256" key="24">
    <source>
        <dbReference type="PIRSR" id="PIRSR603782-2"/>
    </source>
</evidence>
<keyword evidence="13 22" id="KW-0862">Zinc</keyword>
<dbReference type="FunFam" id="3.65.10.10:FF:000007">
    <property type="entry name" value="Pentafunctional AROM polypeptide"/>
    <property type="match status" value="1"/>
</dbReference>
<feature type="binding site" evidence="22">
    <location>
        <begin position="136"/>
        <end position="138"/>
    </location>
    <ligand>
        <name>NAD(+)</name>
        <dbReference type="ChEBI" id="CHEBI:57540"/>
    </ligand>
</feature>
<feature type="active site" description="Proton acceptor; for 3-dehydroquinate synthase activity" evidence="22">
    <location>
        <position position="289"/>
    </location>
</feature>
<comment type="catalytic activity">
    <reaction evidence="20">
        <text>3-phosphoshikimate + phosphoenolpyruvate = 5-O-(1-carboxyvinyl)-3-phosphoshikimate + phosphate</text>
        <dbReference type="Rhea" id="RHEA:21256"/>
        <dbReference type="ChEBI" id="CHEBI:43474"/>
        <dbReference type="ChEBI" id="CHEBI:57701"/>
        <dbReference type="ChEBI" id="CHEBI:58702"/>
        <dbReference type="ChEBI" id="CHEBI:145989"/>
        <dbReference type="EC" id="2.5.1.19"/>
    </reaction>
    <physiologicalReaction direction="left-to-right" evidence="20">
        <dbReference type="Rhea" id="RHEA:21257"/>
    </physiologicalReaction>
</comment>
<dbReference type="Pfam" id="PF01488">
    <property type="entry name" value="Shikimate_DH"/>
    <property type="match status" value="1"/>
</dbReference>
<dbReference type="Pfam" id="PF01202">
    <property type="entry name" value="SKI"/>
    <property type="match status" value="1"/>
</dbReference>
<evidence type="ECO:0000256" key="22">
    <source>
        <dbReference type="HAMAP-Rule" id="MF_03143"/>
    </source>
</evidence>
<dbReference type="InterPro" id="IPR056179">
    <property type="entry name" value="DHQS_C"/>
</dbReference>
<dbReference type="GO" id="GO:0005737">
    <property type="term" value="C:cytoplasm"/>
    <property type="evidence" value="ECO:0007669"/>
    <property type="project" value="UniProtKB-SubCell"/>
</dbReference>
<feature type="region of interest" description="3-dehydroquinate synthase" evidence="22">
    <location>
        <begin position="1"/>
        <end position="415"/>
    </location>
</feature>
<dbReference type="Pfam" id="PF24621">
    <property type="entry name" value="DHQS_C"/>
    <property type="match status" value="1"/>
</dbReference>
<dbReference type="GO" id="GO:0009073">
    <property type="term" value="P:aromatic amino acid family biosynthetic process"/>
    <property type="evidence" value="ECO:0007669"/>
    <property type="project" value="UniProtKB-UniRule"/>
</dbReference>
<dbReference type="InterPro" id="IPR013792">
    <property type="entry name" value="RNA3'P_cycl/enolpyr_Trfase_a/b"/>
</dbReference>
<feature type="binding site" evidence="22">
    <location>
        <position position="168"/>
    </location>
    <ligand>
        <name>7-phospho-2-dehydro-3-deoxy-D-arabino-heptonate</name>
        <dbReference type="ChEBI" id="CHEBI:58394"/>
    </ligand>
</feature>
<evidence type="ECO:0000256" key="13">
    <source>
        <dbReference type="ARBA" id="ARBA00022833"/>
    </source>
</evidence>
<keyword evidence="19 22" id="KW-0511">Multifunctional enzyme</keyword>
<dbReference type="Pfam" id="PF00275">
    <property type="entry name" value="EPSP_synthase"/>
    <property type="match status" value="1"/>
</dbReference>
<dbReference type="CDD" id="cd01065">
    <property type="entry name" value="NAD_bind_Shikimate_DH"/>
    <property type="match status" value="1"/>
</dbReference>
<protein>
    <recommendedName>
        <fullName evidence="22">Pentafunctional AROM polypeptide</fullName>
    </recommendedName>
    <domain>
        <recommendedName>
            <fullName evidence="22">3-dehydroquinate synthase</fullName>
            <shortName evidence="22">DHQS</shortName>
            <ecNumber evidence="22">4.2.3.4</ecNumber>
        </recommendedName>
    </domain>
    <domain>
        <recommendedName>
            <fullName evidence="22">3-phosphoshikimate 1-carboxyvinyltransferase</fullName>
            <ecNumber evidence="22">2.5.1.19</ecNumber>
        </recommendedName>
        <alternativeName>
            <fullName evidence="22">5-enolpyruvylshikimate-3-phosphate synthase</fullName>
            <shortName evidence="22">EPSP synthase</shortName>
            <shortName evidence="22">EPSPS</shortName>
        </alternativeName>
    </domain>
    <domain>
        <recommendedName>
            <fullName evidence="22">Shikimate kinase</fullName>
            <shortName evidence="22">SK</shortName>
            <ecNumber evidence="22">2.7.1.71</ecNumber>
        </recommendedName>
    </domain>
    <domain>
        <recommendedName>
            <fullName evidence="22">3-dehydroquinate dehydratase</fullName>
            <shortName evidence="22">3-dehydroquinase</shortName>
            <ecNumber evidence="22">4.2.1.10</ecNumber>
        </recommendedName>
    </domain>
    <domain>
        <recommendedName>
            <fullName evidence="22">Shikimate dehydrogenase</fullName>
            <ecNumber evidence="22">1.1.1.25</ecNumber>
        </recommendedName>
    </domain>
</protein>
<comment type="catalytic activity">
    <reaction evidence="22">
        <text>3-dehydroquinate = 3-dehydroshikimate + H2O</text>
        <dbReference type="Rhea" id="RHEA:21096"/>
        <dbReference type="ChEBI" id="CHEBI:15377"/>
        <dbReference type="ChEBI" id="CHEBI:16630"/>
        <dbReference type="ChEBI" id="CHEBI:32364"/>
        <dbReference type="EC" id="4.2.1.10"/>
    </reaction>
</comment>
<gene>
    <name evidence="32" type="primary">ARO1</name>
    <name evidence="32" type="ORF">H4219_003219</name>
</gene>
<comment type="similarity">
    <text evidence="22">In the 3rd section; belongs to the shikimate kinase family.</text>
</comment>
<evidence type="ECO:0000256" key="5">
    <source>
        <dbReference type="ARBA" id="ARBA00009948"/>
    </source>
</evidence>
<comment type="similarity">
    <text evidence="22">In the 2nd section; belongs to the EPSP synthase family.</text>
</comment>
<evidence type="ECO:0000256" key="4">
    <source>
        <dbReference type="ARBA" id="ARBA00009349"/>
    </source>
</evidence>
<dbReference type="PROSITE" id="PS01128">
    <property type="entry name" value="SHIKIMATE_KINASE"/>
    <property type="match status" value="1"/>
</dbReference>
<keyword evidence="14 22" id="KW-0067">ATP-binding</keyword>
<dbReference type="Pfam" id="PF01487">
    <property type="entry name" value="DHquinase_I"/>
    <property type="match status" value="1"/>
</dbReference>
<dbReference type="SUPFAM" id="SSF56796">
    <property type="entry name" value="Dehydroquinate synthase-like"/>
    <property type="match status" value="1"/>
</dbReference>
<evidence type="ECO:0000256" key="7">
    <source>
        <dbReference type="ARBA" id="ARBA00022490"/>
    </source>
</evidence>
<dbReference type="SUPFAM" id="SSF51569">
    <property type="entry name" value="Aldolase"/>
    <property type="match status" value="1"/>
</dbReference>
<keyword evidence="9 22" id="KW-0808">Transferase</keyword>
<evidence type="ECO:0000256" key="18">
    <source>
        <dbReference type="ARBA" id="ARBA00023239"/>
    </source>
</evidence>
<dbReference type="FunFam" id="3.40.30.10:FF:000013">
    <property type="entry name" value="Blast:Protein SCO1 homolog, mitochondrial"/>
    <property type="match status" value="1"/>
</dbReference>
<dbReference type="InterPro" id="IPR036291">
    <property type="entry name" value="NAD(P)-bd_dom_sf"/>
</dbReference>
<evidence type="ECO:0000256" key="1">
    <source>
        <dbReference type="ARBA" id="ARBA00004811"/>
    </source>
</evidence>
<keyword evidence="26" id="KW-1133">Transmembrane helix</keyword>
<feature type="disulfide bond" description="Redox-active" evidence="24">
    <location>
        <begin position="1763"/>
        <end position="1767"/>
    </location>
</feature>
<feature type="binding site" evidence="22">
    <location>
        <position position="316"/>
    </location>
    <ligand>
        <name>7-phospho-2-dehydro-3-deoxy-D-arabino-heptonate</name>
        <dbReference type="ChEBI" id="CHEBI:58394"/>
    </ligand>
</feature>
<dbReference type="NCBIfam" id="TIGR01357">
    <property type="entry name" value="aroB"/>
    <property type="match status" value="1"/>
</dbReference>
<dbReference type="NCBIfam" id="TIGR01356">
    <property type="entry name" value="aroA"/>
    <property type="match status" value="1"/>
</dbReference>
<evidence type="ECO:0000256" key="15">
    <source>
        <dbReference type="ARBA" id="ARBA00022857"/>
    </source>
</evidence>
<comment type="catalytic activity">
    <reaction evidence="21 22">
        <text>shikimate + ATP = 3-phosphoshikimate + ADP + H(+)</text>
        <dbReference type="Rhea" id="RHEA:13121"/>
        <dbReference type="ChEBI" id="CHEBI:15378"/>
        <dbReference type="ChEBI" id="CHEBI:30616"/>
        <dbReference type="ChEBI" id="CHEBI:36208"/>
        <dbReference type="ChEBI" id="CHEBI:145989"/>
        <dbReference type="ChEBI" id="CHEBI:456216"/>
        <dbReference type="EC" id="2.7.1.71"/>
    </reaction>
</comment>
<dbReference type="EC" id="2.7.1.71" evidence="22"/>
<evidence type="ECO:0000313" key="32">
    <source>
        <dbReference type="EMBL" id="KAJ1917408.1"/>
    </source>
</evidence>
<organism evidence="32 33">
    <name type="scientific">Mycoemilia scoparia</name>
    <dbReference type="NCBI Taxonomy" id="417184"/>
    <lineage>
        <taxon>Eukaryota</taxon>
        <taxon>Fungi</taxon>
        <taxon>Fungi incertae sedis</taxon>
        <taxon>Zoopagomycota</taxon>
        <taxon>Kickxellomycotina</taxon>
        <taxon>Kickxellomycetes</taxon>
        <taxon>Kickxellales</taxon>
        <taxon>Kickxellaceae</taxon>
        <taxon>Mycoemilia</taxon>
    </lineage>
</organism>
<feature type="binding site" evidence="23">
    <location>
        <position position="1763"/>
    </location>
    <ligand>
        <name>Cu cation</name>
        <dbReference type="ChEBI" id="CHEBI:23378"/>
    </ligand>
</feature>
<dbReference type="InterPro" id="IPR023000">
    <property type="entry name" value="Shikimate_kinase_CS"/>
</dbReference>
<dbReference type="SUPFAM" id="SSF53223">
    <property type="entry name" value="Aminoacid dehydrogenase-like, N-terminal domain"/>
    <property type="match status" value="1"/>
</dbReference>
<feature type="binding site" evidence="22">
    <location>
        <begin position="58"/>
        <end position="60"/>
    </location>
    <ligand>
        <name>NAD(+)</name>
        <dbReference type="ChEBI" id="CHEBI:57540"/>
    </ligand>
</feature>
<evidence type="ECO:0000256" key="16">
    <source>
        <dbReference type="ARBA" id="ARBA00023002"/>
    </source>
</evidence>
<comment type="similarity">
    <text evidence="4">In the N-terminal section; belongs to the shikimate kinase family.</text>
</comment>
<evidence type="ECO:0000256" key="21">
    <source>
        <dbReference type="ARBA" id="ARBA00048567"/>
    </source>
</evidence>
<feature type="binding site" evidence="22">
    <location>
        <position position="174"/>
    </location>
    <ligand>
        <name>7-phospho-2-dehydro-3-deoxy-D-arabino-heptonate</name>
        <dbReference type="ChEBI" id="CHEBI:58394"/>
    </ligand>
</feature>
<dbReference type="InterPro" id="IPR001986">
    <property type="entry name" value="Enolpyruvate_Tfrase_dom"/>
</dbReference>
<feature type="region of interest" description="Disordered" evidence="25">
    <location>
        <begin position="2300"/>
        <end position="2418"/>
    </location>
</feature>
<feature type="binding site" evidence="22">
    <location>
        <begin position="105"/>
        <end position="108"/>
    </location>
    <ligand>
        <name>NAD(+)</name>
        <dbReference type="ChEBI" id="CHEBI:57540"/>
    </ligand>
</feature>
<dbReference type="GO" id="GO:0005524">
    <property type="term" value="F:ATP binding"/>
    <property type="evidence" value="ECO:0007669"/>
    <property type="project" value="UniProtKB-UniRule"/>
</dbReference>
<dbReference type="InterPro" id="IPR023193">
    <property type="entry name" value="EPSP_synthase_CS"/>
</dbReference>
<dbReference type="GO" id="GO:0008652">
    <property type="term" value="P:amino acid biosynthetic process"/>
    <property type="evidence" value="ECO:0007669"/>
    <property type="project" value="UniProtKB-KW"/>
</dbReference>
<keyword evidence="15 22" id="KW-0521">NADP</keyword>
<dbReference type="Gene3D" id="1.20.1090.10">
    <property type="entry name" value="Dehydroquinate synthase-like - alpha domain"/>
    <property type="match status" value="1"/>
</dbReference>
<dbReference type="PANTHER" id="PTHR21090">
    <property type="entry name" value="AROM/DEHYDROQUINATE SYNTHASE"/>
    <property type="match status" value="1"/>
</dbReference>
<comment type="similarity">
    <text evidence="5">Belongs to the EPSP synthase family.</text>
</comment>
<evidence type="ECO:0000259" key="30">
    <source>
        <dbReference type="Pfam" id="PF08501"/>
    </source>
</evidence>
<name>A0A9W8DSZ4_9FUNG</name>
<dbReference type="InterPro" id="IPR008289">
    <property type="entry name" value="Pentafunct_AroM"/>
</dbReference>
<feature type="active site" description="Schiff-base intermediate with substrate; for 3-dehydroquinate dehydratase activity" evidence="22">
    <location>
        <position position="1268"/>
    </location>
</feature>
<evidence type="ECO:0000256" key="12">
    <source>
        <dbReference type="ARBA" id="ARBA00022777"/>
    </source>
</evidence>
<comment type="function">
    <text evidence="22">The AROM polypeptide catalyzes 5 consecutive enzymatic reactions in prechorismate polyaromatic amino acid biosynthesis.</text>
</comment>
<comment type="caution">
    <text evidence="22">Lacks conserved residue(s) required for the propagation of feature annotation.</text>
</comment>
<feature type="domain" description="Shikimate dehydrogenase substrate binding N-terminal" evidence="30">
    <location>
        <begin position="1354"/>
        <end position="1434"/>
    </location>
</feature>
<dbReference type="InterPro" id="IPR030960">
    <property type="entry name" value="DHQS/DOIS_N"/>
</dbReference>
<keyword evidence="26" id="KW-0812">Transmembrane</keyword>
<dbReference type="HAMAP" id="MF_00210">
    <property type="entry name" value="EPSP_synth"/>
    <property type="match status" value="1"/>
</dbReference>
<feature type="binding site" evidence="22">
    <location>
        <begin position="216"/>
        <end position="219"/>
    </location>
    <ligand>
        <name>7-phospho-2-dehydro-3-deoxy-D-arabino-heptonate</name>
        <dbReference type="ChEBI" id="CHEBI:58394"/>
    </ligand>
</feature>
<feature type="domain" description="Enolpyruvate transferase" evidence="27">
    <location>
        <begin position="442"/>
        <end position="871"/>
    </location>
</feature>
<feature type="active site" description="Proton acceptor; for 3-dehydroquinate dehydratase activity" evidence="22">
    <location>
        <position position="1238"/>
    </location>
</feature>
<feature type="compositionally biased region" description="Basic and acidic residues" evidence="25">
    <location>
        <begin position="2389"/>
        <end position="2400"/>
    </location>
</feature>
<feature type="binding site" evidence="22">
    <location>
        <position position="300"/>
    </location>
    <ligand>
        <name>7-phospho-2-dehydro-3-deoxy-D-arabino-heptonate</name>
        <dbReference type="ChEBI" id="CHEBI:58394"/>
    </ligand>
</feature>
<dbReference type="Gene3D" id="3.40.30.10">
    <property type="entry name" value="Glutaredoxin"/>
    <property type="match status" value="1"/>
</dbReference>
<evidence type="ECO:0000259" key="29">
    <source>
        <dbReference type="Pfam" id="PF01761"/>
    </source>
</evidence>
<keyword evidence="33" id="KW-1185">Reference proteome</keyword>
<keyword evidence="8 22" id="KW-0028">Amino-acid biosynthesis</keyword>
<dbReference type="HAMAP" id="MF_00109">
    <property type="entry name" value="Shikimate_kinase"/>
    <property type="match status" value="1"/>
</dbReference>
<dbReference type="InterPro" id="IPR006151">
    <property type="entry name" value="Shikm_DH/Glu-tRNA_Rdtase"/>
</dbReference>
<dbReference type="FunFam" id="3.40.50.1970:FF:000007">
    <property type="entry name" value="Pentafunctional AROM polypeptide"/>
    <property type="match status" value="1"/>
</dbReference>
<feature type="region of interest" description="Disordered" evidence="25">
    <location>
        <begin position="1650"/>
        <end position="1680"/>
    </location>
</feature>
<evidence type="ECO:0000313" key="33">
    <source>
        <dbReference type="Proteomes" id="UP001150538"/>
    </source>
</evidence>
<feature type="region of interest" description="Disordered" evidence="25">
    <location>
        <begin position="1890"/>
        <end position="1924"/>
    </location>
</feature>
<feature type="binding site" evidence="22">
    <location>
        <position position="316"/>
    </location>
    <ligand>
        <name>Zn(2+)</name>
        <dbReference type="ChEBI" id="CHEBI:29105"/>
        <note>catalytic</note>
    </ligand>
</feature>
<comment type="pathway">
    <text evidence="2 22">Metabolic intermediate biosynthesis; chorismate biosynthesis; chorismate from D-erythrose 4-phosphate and phosphoenolpyruvate: step 5/7.</text>
</comment>
<dbReference type="InterPro" id="IPR003782">
    <property type="entry name" value="SCO1/SenC"/>
</dbReference>
<comment type="pathway">
    <text evidence="22">Metabolic intermediate biosynthesis; chorismate biosynthesis; chorismate from D-erythrose 4-phosphate and phosphoenolpyruvate: step 4/7.</text>
</comment>
<feature type="active site" description="Proton acceptor; for 3-dehydroquinate synthase activity" evidence="22">
    <location>
        <position position="304"/>
    </location>
</feature>
<feature type="binding site" evidence="22">
    <location>
        <position position="279"/>
    </location>
    <ligand>
        <name>7-phospho-2-dehydro-3-deoxy-D-arabino-heptonate</name>
        <dbReference type="ChEBI" id="CHEBI:58394"/>
    </ligand>
</feature>
<dbReference type="Gene3D" id="3.40.50.720">
    <property type="entry name" value="NAD(P)-binding Rossmann-like Domain"/>
    <property type="match status" value="1"/>
</dbReference>
<feature type="binding site" evidence="23">
    <location>
        <position position="1846"/>
    </location>
    <ligand>
        <name>Cu cation</name>
        <dbReference type="ChEBI" id="CHEBI:23378"/>
    </ligand>
</feature>
<accession>A0A9W8DSZ4</accession>
<dbReference type="Gene3D" id="3.65.10.10">
    <property type="entry name" value="Enolpyruvate transferase domain"/>
    <property type="match status" value="2"/>
</dbReference>
<dbReference type="InterPro" id="IPR027417">
    <property type="entry name" value="P-loop_NTPase"/>
</dbReference>
<dbReference type="GO" id="GO:0009423">
    <property type="term" value="P:chorismate biosynthetic process"/>
    <property type="evidence" value="ECO:0007669"/>
    <property type="project" value="UniProtKB-UniRule"/>
</dbReference>
<feature type="domain" description="Quinate/shikimate 5-dehydrogenase/glutamyl-tRNA reductase" evidence="28">
    <location>
        <begin position="1487"/>
        <end position="1540"/>
    </location>
</feature>
<feature type="binding site" evidence="22">
    <location>
        <position position="184"/>
    </location>
    <ligand>
        <name>7-phospho-2-dehydro-3-deoxy-D-arabino-heptonate</name>
        <dbReference type="ChEBI" id="CHEBI:58394"/>
    </ligand>
</feature>
<dbReference type="InterPro" id="IPR013708">
    <property type="entry name" value="Shikimate_DH-bd_N"/>
</dbReference>
<dbReference type="GO" id="GO:0004764">
    <property type="term" value="F:shikimate 3-dehydrogenase (NADP+) activity"/>
    <property type="evidence" value="ECO:0007669"/>
    <property type="project" value="UniProtKB-UniRule"/>
</dbReference>
<feature type="domain" description="3-dehydroquinate synthase N-terminal" evidence="29">
    <location>
        <begin position="99"/>
        <end position="211"/>
    </location>
</feature>
<evidence type="ECO:0000256" key="14">
    <source>
        <dbReference type="ARBA" id="ARBA00022840"/>
    </source>
</evidence>
<evidence type="ECO:0000256" key="11">
    <source>
        <dbReference type="ARBA" id="ARBA00022741"/>
    </source>
</evidence>
<dbReference type="Gene3D" id="3.40.50.1970">
    <property type="match status" value="1"/>
</dbReference>
<dbReference type="EC" id="4.2.3.4" evidence="22"/>
<comment type="similarity">
    <text evidence="22">In the 4th section; belongs to the type-I 3-dehydroquinase family.</text>
</comment>
<comment type="similarity">
    <text evidence="6">Belongs to the SCO1/2 family.</text>
</comment>
<dbReference type="InterPro" id="IPR018508">
    <property type="entry name" value="3-dehydroquinate_DH_AS"/>
</dbReference>
<evidence type="ECO:0000256" key="26">
    <source>
        <dbReference type="SAM" id="Phobius"/>
    </source>
</evidence>
<dbReference type="Pfam" id="PF08501">
    <property type="entry name" value="Shikimate_dh_N"/>
    <property type="match status" value="1"/>
</dbReference>
<feature type="compositionally biased region" description="Polar residues" evidence="25">
    <location>
        <begin position="2352"/>
        <end position="2363"/>
    </location>
</feature>
<feature type="transmembrane region" description="Helical" evidence="26">
    <location>
        <begin position="2175"/>
        <end position="2197"/>
    </location>
</feature>
<dbReference type="InterPro" id="IPR046346">
    <property type="entry name" value="Aminoacid_DH-like_N_sf"/>
</dbReference>
<dbReference type="EC" id="4.2.1.10" evidence="22"/>
<dbReference type="SUPFAM" id="SSF55205">
    <property type="entry name" value="EPT/RTPC-like"/>
    <property type="match status" value="1"/>
</dbReference>
<dbReference type="CDD" id="cd02968">
    <property type="entry name" value="SCO"/>
    <property type="match status" value="1"/>
</dbReference>
<evidence type="ECO:0000256" key="10">
    <source>
        <dbReference type="ARBA" id="ARBA00022723"/>
    </source>
</evidence>
<dbReference type="GO" id="GO:0004765">
    <property type="term" value="F:shikimate kinase activity"/>
    <property type="evidence" value="ECO:0007669"/>
    <property type="project" value="UniProtKB-UniRule"/>
</dbReference>
<comment type="cofactor">
    <cofactor evidence="22">
        <name>Zn(2+)</name>
        <dbReference type="ChEBI" id="CHEBI:29105"/>
    </cofactor>
    <text evidence="22">Binds 2 Zn(2+) ions per subunit.</text>
</comment>
<evidence type="ECO:0000256" key="6">
    <source>
        <dbReference type="ARBA" id="ARBA00010996"/>
    </source>
</evidence>
<feature type="binding site" evidence="22">
    <location>
        <begin position="201"/>
        <end position="204"/>
    </location>
    <ligand>
        <name>NAD(+)</name>
        <dbReference type="ChEBI" id="CHEBI:57540"/>
    </ligand>
</feature>
<dbReference type="InterPro" id="IPR036249">
    <property type="entry name" value="Thioredoxin-like_sf"/>
</dbReference>
<comment type="catalytic activity">
    <reaction evidence="22">
        <text>7-phospho-2-dehydro-3-deoxy-D-arabino-heptonate = 3-dehydroquinate + phosphate</text>
        <dbReference type="Rhea" id="RHEA:21968"/>
        <dbReference type="ChEBI" id="CHEBI:32364"/>
        <dbReference type="ChEBI" id="CHEBI:43474"/>
        <dbReference type="ChEBI" id="CHEBI:58394"/>
        <dbReference type="EC" id="4.2.3.4"/>
    </reaction>
</comment>
<feature type="region of interest" description="Shikimate dehydrogenase" evidence="22">
    <location>
        <begin position="1349"/>
        <end position="2431"/>
    </location>
</feature>
<feature type="binding site" evidence="22">
    <location>
        <position position="152"/>
    </location>
    <ligand>
        <name>7-phospho-2-dehydro-3-deoxy-D-arabino-heptonate</name>
        <dbReference type="ChEBI" id="CHEBI:58394"/>
    </ligand>
</feature>
<dbReference type="CDD" id="cd00464">
    <property type="entry name" value="SK"/>
    <property type="match status" value="1"/>
</dbReference>
<comment type="subunit">
    <text evidence="22">Homodimer.</text>
</comment>
<dbReference type="InterPro" id="IPR013785">
    <property type="entry name" value="Aldolase_TIM"/>
</dbReference>
<feature type="binding site" evidence="22">
    <location>
        <position position="141"/>
    </location>
    <ligand>
        <name>NAD(+)</name>
        <dbReference type="ChEBI" id="CHEBI:57540"/>
    </ligand>
</feature>
<comment type="pathway">
    <text evidence="22">Metabolic intermediate biosynthesis; chorismate biosynthesis; chorismate from D-erythrose 4-phosphate and phosphoenolpyruvate: step 2/7.</text>
</comment>
<dbReference type="Gene3D" id="3.20.20.70">
    <property type="entry name" value="Aldolase class I"/>
    <property type="match status" value="1"/>
</dbReference>
<dbReference type="InterPro" id="IPR036968">
    <property type="entry name" value="Enolpyruvate_Tfrase_sf"/>
</dbReference>
<comment type="pathway">
    <text evidence="22">Metabolic intermediate biosynthesis; chorismate biosynthesis; chorismate from D-erythrose 4-phosphate and phosphoenolpyruvate: step 3/7.</text>
</comment>
<dbReference type="GO" id="GO:0003855">
    <property type="term" value="F:3-dehydroquinate dehydratase activity"/>
    <property type="evidence" value="ECO:0007669"/>
    <property type="project" value="UniProtKB-UniRule"/>
</dbReference>
<keyword evidence="16 22" id="KW-0560">Oxidoreductase</keyword>
<dbReference type="PROSITE" id="PS00104">
    <property type="entry name" value="EPSP_SYNTHASE_1"/>
    <property type="match status" value="1"/>
</dbReference>
<dbReference type="NCBIfam" id="TIGR01809">
    <property type="entry name" value="Shik-DH-AROM"/>
    <property type="match status" value="1"/>
</dbReference>
<dbReference type="PANTHER" id="PTHR21090:SF5">
    <property type="entry name" value="PENTAFUNCTIONAL AROM POLYPEPTIDE"/>
    <property type="match status" value="1"/>
</dbReference>
<keyword evidence="18 22" id="KW-0456">Lyase</keyword>
<dbReference type="Pfam" id="PF02630">
    <property type="entry name" value="SCO1-SenC"/>
    <property type="match status" value="1"/>
</dbReference>
<feature type="domain" description="3-dehydroquinate synthase C-terminal" evidence="31">
    <location>
        <begin position="213"/>
        <end position="389"/>
    </location>
</feature>
<feature type="compositionally biased region" description="Basic and acidic residues" evidence="25">
    <location>
        <begin position="1655"/>
        <end position="1677"/>
    </location>
</feature>
<evidence type="ECO:0000256" key="3">
    <source>
        <dbReference type="ARBA" id="ARBA00006477"/>
    </source>
</evidence>
<feature type="binding site" evidence="22">
    <location>
        <position position="300"/>
    </location>
    <ligand>
        <name>Zn(2+)</name>
        <dbReference type="ChEBI" id="CHEBI:29105"/>
        <note>catalytic</note>
    </ligand>
</feature>
<dbReference type="GO" id="GO:0003866">
    <property type="term" value="F:3-phosphoshikimate 1-carboxyvinyltransferase activity"/>
    <property type="evidence" value="ECO:0007669"/>
    <property type="project" value="UniProtKB-UniRule"/>
</dbReference>
<sequence length="2431" mass="266124">MASIRHPYGTDLAIKPDVERLSILGNDTLILGYNLIDFMWHDIFTTLKKSSTYVLITDTNLAKLYIYLFKERFEAVKKHVENSQEHASKIAKGCRLLTYILPPGETTKSRATKSLIEDWLFSETCTRDTMFLALGGGVIGDLVGYVAATFMRGVPYVQIPTSLLAMVDSSIGGKTAVDTPAGKNLIGAFWQPEKNYMDISFLRTLPAREFSNGMAEVIKTAAIMDDKDFDILESKVDLIREAVLGVPSDADPMQGYTLDTRTEQQKLLLRVITGSARVKAYVVTVDVRETGLRGLLNFGHSIGHAIEGIMSPQLLHGECVSIGCVLESELSRRLGHLRQVSVARLTRCLKSYGLPVSIDDPIVLNLIGSKRKEYTVENLMRVLRVDKKNVGSQKRIVLLKRLGETVEPKPSNVDDAHIEEIMSLGVKVSPVTETPTGKPEFTLTPPGSKSISNRALLLAALGKGVCRIKNLLHSDDTQVMLTALQALGACSVAWEDDGDTLVLSGNGGKIVAPGSELYMGNAGTAARFLTTLVNLAAPHPEFGDKLVVTGNHRMKVRPIGALVDALRANGCSIEYKEKEGCLPLVVLAGGFKGRKIELAATISSQYVSSILLCAPCSPNPVILELVGGQVISQLYIDMTVEMMRTFGCNVERVNETTYYIPNTGYTNPAEYVVESDASSATYPLAVAAITGTTCIIPSLGSASLQGDARFAVDVLRPMGCTVEQTATSTKVTGPPIGQLRPLPQIDMEPMTDAFLTATALAAVAQDPSGKDSWTRIVGIANQHVKECDRILAMVTELEKFGVKAENLPDGINILGVNPKDLKTPDLGGIHCYDDHRVAMSFSVLSTVTPGSVVIQDRHCTAKTWPQWWDALANDLGVTISGYDIPHGVLEGENAATAIADANTQDRSVVIIGMRGVGKTTMGQAVAKALGWEFVDLDHYIAAQLDRSVADVIKVDGWDAFRSHEANFLSKVLKENPTKRIIACGGGIVEGQVPRDALKAYINSGGVVINLHPNIDRVKEYLEADKTRPAFVGESIHQVFERRKPLYQEYSSYTLLVNGDKDDGSDIDSAFPQIENSLKRLIQFATGSLLNQVDLSKKFSSFISLTTPDIRKLGKAGLEEIITGVDAIELRVDLLLNAPEFTNIDLADDSTFEKFSHYTLGQVSALKRYSDLPVIFTVRTNDQGGIFPADKVQSRMFDLLELGIRTGCEYVDVELGWDPIRTERVSQNKGRSLIIASYHDVTGKKLKWGHTEFAAEQLAQARRYGDIAKLISVAHECIDNETCIQFAMKEHSPKKPLIALNMGYKGQSTRILCPCMTPVTHPALAAKAAKGQLSVAEILQARSLMGMLPPRQFYLFGTPIQASPSPVMHNAAFKATGLPHIYSLLESQTVEPLKDVITDPNFGGASVTIPHKQEIIPLLDELTPAGQRIGAINTIIPVRGSESDENSKFKLLGDNTDYLGIVNSIKRVLEANPTNEQPQLRRQLDVGLVIGAGGTTRAALYALHTLRVPTVYIFNRTFSKAQDLAKEFGDLFENLTAISSLDDLSQQSLWTSSKANVVIGTVPASAIEFSFPEFIFKSSSSEGASNSISIALDMAYKPRWTPLLETADRNGWATIPGVQVLIDQGVEQFKRWTKLNHPPYQIIHNAVMEKQYSTKSKKEETTSDRPKSDANSDKEKKGLFPKSGPLSLPGILLFLTTCMGMVYFYNSEKKRVNEERNKKLSESTAVGKPKLGGPFELIDHNGKEITDKDFLGKYLLVYFGFCHCPDICPDELDKIGEAIEILDKDPKTKDTITPVFITCDPQRDDPATIKQYLEGSIDQVRKACKAYRVYFSKPPNIKENQDYLVDHSIFSYLMDHNGGFVDIYGKDRTSTEMAETTYLWLVSGAQGVENAPTATATNTTSTATPTTKPKQKGREKSKGAKPPRIKYYGKLKPNDIKIPHIKTYTNNTNILPVIHLEAKLKRLGGTGVGEANQFSVFQPKASAYNNLKYNPVHRRQTVYGNTLVKEAPAVFYTGPKASNKNYQPWVTSDYYKIYPYPYWAYGKGAQKGPVYYVDEYKSGIHKCKDQLRNITLAGLTVQPIYDGLDLFGTGVNVPYEQFNNGTVSLYPCGKSSNITSNGCSHVLLDLVNGQIISGNAKIVKQNETGTFFKIYRDGKHTAVLRTQTLIRTGCKAHRPVIAGIVIGAIAGLLVCIGLLVWLPCRIAERKKRKKLMATATQSATPLYDTYRQPGAPGPANMAFSGSCASLSNNNNSEGRLNYSQQLPPQQSLTSLMPASVAGAVVPQPRSLTPNAQNRAQILSDTPTFTNPITGPGAVAAAPKLSGDSPSGSRFMLPSPIPPPVPEKDVAIPIYAQFSRQKQSANSSEESTRPKSKKKSWGFLDFSSSFANPDHQNKKTSGRESDTTTDESPPQKKENAIKKLSKLFTIAKNSHQL</sequence>
<comment type="caution">
    <text evidence="32">The sequence shown here is derived from an EMBL/GenBank/DDBJ whole genome shotgun (WGS) entry which is preliminary data.</text>
</comment>
<evidence type="ECO:0000259" key="27">
    <source>
        <dbReference type="Pfam" id="PF00275"/>
    </source>
</evidence>
<keyword evidence="24" id="KW-1015">Disulfide bond</keyword>
<evidence type="ECO:0000256" key="23">
    <source>
        <dbReference type="PIRSR" id="PIRSR603782-1"/>
    </source>
</evidence>
<evidence type="ECO:0000256" key="17">
    <source>
        <dbReference type="ARBA" id="ARBA00023141"/>
    </source>
</evidence>
<feature type="binding site" evidence="22">
    <location>
        <begin position="161"/>
        <end position="162"/>
    </location>
    <ligand>
        <name>NAD(+)</name>
        <dbReference type="ChEBI" id="CHEBI:57540"/>
    </ligand>
</feature>
<dbReference type="CDD" id="cd08195">
    <property type="entry name" value="DHQS"/>
    <property type="match status" value="1"/>
</dbReference>
<dbReference type="Gene3D" id="3.40.50.300">
    <property type="entry name" value="P-loop containing nucleotide triphosphate hydrolases"/>
    <property type="match status" value="1"/>
</dbReference>
<dbReference type="EC" id="1.1.1.25" evidence="22"/>
<comment type="pathway">
    <text evidence="1 22">Metabolic intermediate biosynthesis; chorismate biosynthesis; chorismate from D-erythrose 4-phosphate and phosphoenolpyruvate: step 6/7.</text>
</comment>
<keyword evidence="26" id="KW-0472">Membrane</keyword>
<evidence type="ECO:0000256" key="8">
    <source>
        <dbReference type="ARBA" id="ARBA00022605"/>
    </source>
</evidence>
<keyword evidence="23" id="KW-0186">Copper</keyword>
<dbReference type="EMBL" id="JANBPU010000072">
    <property type="protein sequence ID" value="KAJ1917408.1"/>
    <property type="molecule type" value="Genomic_DNA"/>
</dbReference>
<evidence type="ECO:0000256" key="9">
    <source>
        <dbReference type="ARBA" id="ARBA00022679"/>
    </source>
</evidence>
<reference evidence="32" key="1">
    <citation type="submission" date="2022-07" db="EMBL/GenBank/DDBJ databases">
        <title>Phylogenomic reconstructions and comparative analyses of Kickxellomycotina fungi.</title>
        <authorList>
            <person name="Reynolds N.K."/>
            <person name="Stajich J.E."/>
            <person name="Barry K."/>
            <person name="Grigoriev I.V."/>
            <person name="Crous P."/>
            <person name="Smith M.E."/>
        </authorList>
    </citation>
    <scope>NUCLEOTIDE SEQUENCE</scope>
    <source>
        <strain evidence="32">NBRC 100468</strain>
    </source>
</reference>
<dbReference type="InterPro" id="IPR000623">
    <property type="entry name" value="Shikimate_kinase/TSH1"/>
</dbReference>
<evidence type="ECO:0000256" key="20">
    <source>
        <dbReference type="ARBA" id="ARBA00044633"/>
    </source>
</evidence>
<feature type="binding site" evidence="22">
    <location>
        <position position="212"/>
    </location>
    <ligand>
        <name>NAD(+)</name>
        <dbReference type="ChEBI" id="CHEBI:57540"/>
    </ligand>
</feature>
<dbReference type="Proteomes" id="UP001150538">
    <property type="component" value="Unassembled WGS sequence"/>
</dbReference>
<dbReference type="EC" id="2.5.1.19" evidence="22"/>
<feature type="binding site" evidence="23">
    <location>
        <position position="1767"/>
    </location>
    <ligand>
        <name>Cu cation</name>
        <dbReference type="ChEBI" id="CHEBI:23378"/>
    </ligand>
</feature>
<dbReference type="FunFam" id="3.20.20.70:FF:000135">
    <property type="entry name" value="Pentafunctional AROM polypeptide"/>
    <property type="match status" value="1"/>
</dbReference>
<evidence type="ECO:0000259" key="31">
    <source>
        <dbReference type="Pfam" id="PF24621"/>
    </source>
</evidence>
<keyword evidence="11 22" id="KW-0547">Nucleotide-binding</keyword>
<feature type="binding site" evidence="22">
    <location>
        <position position="216"/>
    </location>
    <ligand>
        <name>Zn(2+)</name>
        <dbReference type="ChEBI" id="CHEBI:29105"/>
        <note>catalytic</note>
    </ligand>
</feature>
<comment type="similarity">
    <text evidence="22">In the C-terminal section; belongs to the shikimate dehydrogenase family.</text>
</comment>
<dbReference type="InterPro" id="IPR001381">
    <property type="entry name" value="DHquinase_I"/>
</dbReference>
<comment type="similarity">
    <text evidence="22">In the N-terminal section; belongs to the sugar phosphate cyclases superfamily. Dehydroquinate synthase family.</text>
</comment>
<keyword evidence="7 22" id="KW-0963">Cytoplasm</keyword>
<dbReference type="CDD" id="cd00502">
    <property type="entry name" value="DHQase_I"/>
    <property type="match status" value="1"/>
</dbReference>
<dbReference type="PRINTS" id="PR01100">
    <property type="entry name" value="SHIKIMTKNASE"/>
</dbReference>
<evidence type="ECO:0000256" key="25">
    <source>
        <dbReference type="SAM" id="MobiDB-lite"/>
    </source>
</evidence>
<evidence type="ECO:0000256" key="19">
    <source>
        <dbReference type="ARBA" id="ARBA00023268"/>
    </source>
</evidence>
<comment type="catalytic activity">
    <reaction evidence="22">
        <text>shikimate + NADP(+) = 3-dehydroshikimate + NADPH + H(+)</text>
        <dbReference type="Rhea" id="RHEA:17737"/>
        <dbReference type="ChEBI" id="CHEBI:15378"/>
        <dbReference type="ChEBI" id="CHEBI:16630"/>
        <dbReference type="ChEBI" id="CHEBI:36208"/>
        <dbReference type="ChEBI" id="CHEBI:57783"/>
        <dbReference type="ChEBI" id="CHEBI:58349"/>
        <dbReference type="EC" id="1.1.1.25"/>
    </reaction>
</comment>
<evidence type="ECO:0000256" key="2">
    <source>
        <dbReference type="ARBA" id="ARBA00004842"/>
    </source>
</evidence>
<evidence type="ECO:0000259" key="28">
    <source>
        <dbReference type="Pfam" id="PF01488"/>
    </source>
</evidence>
<comment type="subcellular location">
    <subcellularLocation>
        <location evidence="22">Cytoplasm</location>
    </subcellularLocation>
</comment>
<keyword evidence="10 22" id="KW-0479">Metal-binding</keyword>
<dbReference type="InterPro" id="IPR010110">
    <property type="entry name" value="Shikimate_DH_AroM-type"/>
</dbReference>
<keyword evidence="17 22" id="KW-0057">Aromatic amino acid biosynthesis</keyword>
<proteinExistence type="inferred from homology"/>
<feature type="active site" description="For EPSP synthase activity" evidence="22">
    <location>
        <position position="859"/>
    </location>
</feature>
<dbReference type="Pfam" id="PF01761">
    <property type="entry name" value="DHQ_synthase"/>
    <property type="match status" value="1"/>
</dbReference>
<dbReference type="SUPFAM" id="SSF52540">
    <property type="entry name" value="P-loop containing nucleoside triphosphate hydrolases"/>
    <property type="match status" value="1"/>
</dbReference>